<accession>A0A645BAX7</accession>
<proteinExistence type="predicted"/>
<sequence>MTKQTTFRTADAKPSGNISMPFGIIELVRAGFRRLGLYGFLDSFKTKGVPLSYVIELMCIHQLSGGASMNKCGADASSPLMISELCHGHRISRKTMERALDILDT</sequence>
<organism evidence="1">
    <name type="scientific">bioreactor metagenome</name>
    <dbReference type="NCBI Taxonomy" id="1076179"/>
    <lineage>
        <taxon>unclassified sequences</taxon>
        <taxon>metagenomes</taxon>
        <taxon>ecological metagenomes</taxon>
    </lineage>
</organism>
<dbReference type="AlphaFoldDB" id="A0A645BAX7"/>
<reference evidence="1" key="1">
    <citation type="submission" date="2019-08" db="EMBL/GenBank/DDBJ databases">
        <authorList>
            <person name="Kucharzyk K."/>
            <person name="Murdoch R.W."/>
            <person name="Higgins S."/>
            <person name="Loffler F."/>
        </authorList>
    </citation>
    <scope>NUCLEOTIDE SEQUENCE</scope>
</reference>
<gene>
    <name evidence="1" type="ORF">SDC9_109495</name>
</gene>
<comment type="caution">
    <text evidence="1">The sequence shown here is derived from an EMBL/GenBank/DDBJ whole genome shotgun (WGS) entry which is preliminary data.</text>
</comment>
<evidence type="ECO:0000313" key="1">
    <source>
        <dbReference type="EMBL" id="MPM62619.1"/>
    </source>
</evidence>
<name>A0A645BAX7_9ZZZZ</name>
<dbReference type="EMBL" id="VSSQ01018961">
    <property type="protein sequence ID" value="MPM62619.1"/>
    <property type="molecule type" value="Genomic_DNA"/>
</dbReference>
<protein>
    <submittedName>
        <fullName evidence="1">Uncharacterized protein</fullName>
    </submittedName>
</protein>